<dbReference type="OrthoDB" id="248387at2759"/>
<dbReference type="GO" id="GO:0005829">
    <property type="term" value="C:cytosol"/>
    <property type="evidence" value="ECO:0007669"/>
    <property type="project" value="TreeGrafter"/>
</dbReference>
<dbReference type="PANTHER" id="PTHR42881:SF2">
    <property type="entry name" value="PROLYL ENDOPEPTIDASE"/>
    <property type="match status" value="1"/>
</dbReference>
<dbReference type="InterPro" id="IPR023302">
    <property type="entry name" value="Pept_S9A_N"/>
</dbReference>
<proteinExistence type="predicted"/>
<dbReference type="Pfam" id="PF02897">
    <property type="entry name" value="Peptidase_S9_N"/>
    <property type="match status" value="1"/>
</dbReference>
<evidence type="ECO:0000259" key="1">
    <source>
        <dbReference type="Pfam" id="PF02897"/>
    </source>
</evidence>
<organism evidence="2 3">
    <name type="scientific">Oesophagostomum dentatum</name>
    <name type="common">Nodular worm</name>
    <dbReference type="NCBI Taxonomy" id="61180"/>
    <lineage>
        <taxon>Eukaryota</taxon>
        <taxon>Metazoa</taxon>
        <taxon>Ecdysozoa</taxon>
        <taxon>Nematoda</taxon>
        <taxon>Chromadorea</taxon>
        <taxon>Rhabditida</taxon>
        <taxon>Rhabditina</taxon>
        <taxon>Rhabditomorpha</taxon>
        <taxon>Strongyloidea</taxon>
        <taxon>Strongylidae</taxon>
        <taxon>Oesophagostomum</taxon>
    </lineage>
</organism>
<dbReference type="Proteomes" id="UP000053660">
    <property type="component" value="Unassembled WGS sequence"/>
</dbReference>
<dbReference type="InterPro" id="IPR051167">
    <property type="entry name" value="Prolyl_oligopep/macrocyclase"/>
</dbReference>
<dbReference type="GO" id="GO:0004252">
    <property type="term" value="F:serine-type endopeptidase activity"/>
    <property type="evidence" value="ECO:0007669"/>
    <property type="project" value="InterPro"/>
</dbReference>
<gene>
    <name evidence="2" type="ORF">OESDEN_00083</name>
</gene>
<dbReference type="Gene3D" id="3.40.50.1820">
    <property type="entry name" value="alpha/beta hydrolase"/>
    <property type="match status" value="1"/>
</dbReference>
<sequence length="209" mass="23674">LFSAADRYCKVYYLTLPVKLKKHIDEAVFGEFVVPAFSSSFLQLARRSYLAQRLAGSTSIAISPATYPSPRRDDSIVDDFHGTKVPDPYRWMEDPDAPETRKFVDELNAISEPFIEAAPSRERIRERVIYQQKSLNEKGEVFLDPNTMSEDGTTFLRISAWTKDGSIFAYGLSEKGSDWVTVKVGVYTEFTISSVVHRISQRIVSLQTS</sequence>
<reference evidence="2 3" key="1">
    <citation type="submission" date="2014-03" db="EMBL/GenBank/DDBJ databases">
        <title>Draft genome of the hookworm Oesophagostomum dentatum.</title>
        <authorList>
            <person name="Mitreva M."/>
        </authorList>
    </citation>
    <scope>NUCLEOTIDE SEQUENCE [LARGE SCALE GENOMIC DNA]</scope>
    <source>
        <strain evidence="2 3">OD-Hann</strain>
    </source>
</reference>
<dbReference type="GO" id="GO:0070012">
    <property type="term" value="F:oligopeptidase activity"/>
    <property type="evidence" value="ECO:0007669"/>
    <property type="project" value="TreeGrafter"/>
</dbReference>
<feature type="non-terminal residue" evidence="2">
    <location>
        <position position="1"/>
    </location>
</feature>
<evidence type="ECO:0000313" key="2">
    <source>
        <dbReference type="EMBL" id="KHJ99898.1"/>
    </source>
</evidence>
<feature type="domain" description="Peptidase S9A N-terminal" evidence="1">
    <location>
        <begin position="68"/>
        <end position="130"/>
    </location>
</feature>
<protein>
    <recommendedName>
        <fullName evidence="1">Peptidase S9A N-terminal domain-containing protein</fullName>
    </recommendedName>
</protein>
<keyword evidence="3" id="KW-1185">Reference proteome</keyword>
<accession>A0A0B1TQR3</accession>
<dbReference type="SUPFAM" id="SSF50993">
    <property type="entry name" value="Peptidase/esterase 'gauge' domain"/>
    <property type="match status" value="1"/>
</dbReference>
<evidence type="ECO:0000313" key="3">
    <source>
        <dbReference type="Proteomes" id="UP000053660"/>
    </source>
</evidence>
<dbReference type="InterPro" id="IPR029058">
    <property type="entry name" value="AB_hydrolase_fold"/>
</dbReference>
<dbReference type="AlphaFoldDB" id="A0A0B1TQR3"/>
<name>A0A0B1TQR3_OESDE</name>
<dbReference type="PANTHER" id="PTHR42881">
    <property type="entry name" value="PROLYL ENDOPEPTIDASE"/>
    <property type="match status" value="1"/>
</dbReference>
<dbReference type="EMBL" id="KN549201">
    <property type="protein sequence ID" value="KHJ99898.1"/>
    <property type="molecule type" value="Genomic_DNA"/>
</dbReference>